<dbReference type="Proteomes" id="UP001332243">
    <property type="component" value="Unassembled WGS sequence"/>
</dbReference>
<dbReference type="RefSeq" id="WP_331214614.1">
    <property type="nucleotide sequence ID" value="NZ_JAZGQK010000011.1"/>
</dbReference>
<reference evidence="1 2" key="1">
    <citation type="submission" date="2024-01" db="EMBL/GenBank/DDBJ databases">
        <title>Genome insights into Plantactinospora sonchi sp. nov.</title>
        <authorList>
            <person name="Wang L."/>
        </authorList>
    </citation>
    <scope>NUCLEOTIDE SEQUENCE [LARGE SCALE GENOMIC DNA]</scope>
    <source>
        <strain evidence="1 2">NEAU-QY2</strain>
    </source>
</reference>
<keyword evidence="2" id="KW-1185">Reference proteome</keyword>
<protein>
    <submittedName>
        <fullName evidence="1">Uncharacterized protein</fullName>
    </submittedName>
</protein>
<evidence type="ECO:0000313" key="1">
    <source>
        <dbReference type="EMBL" id="MEE6259493.1"/>
    </source>
</evidence>
<evidence type="ECO:0000313" key="2">
    <source>
        <dbReference type="Proteomes" id="UP001332243"/>
    </source>
</evidence>
<name>A0ABU7RSK8_9ACTN</name>
<sequence>MIGEDRRHVVVQVDIADRAGLGRGEVEAAVAGLVEPQLLNHVKFPAGRVDAPGAVLQPEDFPESHSLTRTGPDSGLIFVWHHVDQGEHVVIGRDPLWCTGEAAQDREEPN</sequence>
<comment type="caution">
    <text evidence="1">The sequence shown here is derived from an EMBL/GenBank/DDBJ whole genome shotgun (WGS) entry which is preliminary data.</text>
</comment>
<proteinExistence type="predicted"/>
<gene>
    <name evidence="1" type="ORF">V1633_13465</name>
</gene>
<organism evidence="1 2">
    <name type="scientific">Plantactinospora sonchi</name>
    <dbReference type="NCBI Taxonomy" id="1544735"/>
    <lineage>
        <taxon>Bacteria</taxon>
        <taxon>Bacillati</taxon>
        <taxon>Actinomycetota</taxon>
        <taxon>Actinomycetes</taxon>
        <taxon>Micromonosporales</taxon>
        <taxon>Micromonosporaceae</taxon>
        <taxon>Plantactinospora</taxon>
    </lineage>
</organism>
<dbReference type="EMBL" id="JAZGQK010000011">
    <property type="protein sequence ID" value="MEE6259493.1"/>
    <property type="molecule type" value="Genomic_DNA"/>
</dbReference>
<accession>A0ABU7RSK8</accession>